<dbReference type="PANTHER" id="PTHR14614">
    <property type="entry name" value="HEPATOCELLULAR CARCINOMA-ASSOCIATED ANTIGEN"/>
    <property type="match status" value="1"/>
</dbReference>
<accession>A0A7S4G769</accession>
<gene>
    <name evidence="2" type="ORF">EGYM00163_LOCUS38710</name>
</gene>
<name>A0A7S4G769_9EUGL</name>
<dbReference type="InterPro" id="IPR019410">
    <property type="entry name" value="Methyltransf_16"/>
</dbReference>
<feature type="region of interest" description="Disordered" evidence="1">
    <location>
        <begin position="34"/>
        <end position="62"/>
    </location>
</feature>
<dbReference type="SUPFAM" id="SSF53335">
    <property type="entry name" value="S-adenosyl-L-methionine-dependent methyltransferases"/>
    <property type="match status" value="1"/>
</dbReference>
<dbReference type="Pfam" id="PF10294">
    <property type="entry name" value="Methyltransf_16"/>
    <property type="match status" value="1"/>
</dbReference>
<reference evidence="2" key="1">
    <citation type="submission" date="2021-01" db="EMBL/GenBank/DDBJ databases">
        <authorList>
            <person name="Corre E."/>
            <person name="Pelletier E."/>
            <person name="Niang G."/>
            <person name="Scheremetjew M."/>
            <person name="Finn R."/>
            <person name="Kale V."/>
            <person name="Holt S."/>
            <person name="Cochrane G."/>
            <person name="Meng A."/>
            <person name="Brown T."/>
            <person name="Cohen L."/>
        </authorList>
    </citation>
    <scope>NUCLEOTIDE SEQUENCE</scope>
    <source>
        <strain evidence="2">CCMP1594</strain>
    </source>
</reference>
<proteinExistence type="predicted"/>
<dbReference type="InterPro" id="IPR029063">
    <property type="entry name" value="SAM-dependent_MTases_sf"/>
</dbReference>
<dbReference type="EMBL" id="HBJA01112155">
    <property type="protein sequence ID" value="CAE0827449.1"/>
    <property type="molecule type" value="Transcribed_RNA"/>
</dbReference>
<dbReference type="AlphaFoldDB" id="A0A7S4G769"/>
<sequence length="263" mass="28814">MDNDLVQRKTELLEYTIGGQQFWVHSIKSARDDIDIEPPKSESGTAPSDPACDAVGSPPEDADPPVDFKLRLAWQVWPAALALGHHLATQFPGGHWEGKRVLELGTGTGILGFLMSSLGADVILSDVAHALAVVEANIRVNKDRLRGRCAALSLDWTAFDEADFYGRVAAAWQVPVADVNFDYVLCSDCICEGLYLWDAFIKCLRSLCQGNTRGITANVIRGKEYECLSAMADHFDMEQKPIVDPPYGLSLDMPVLIYELTGS</sequence>
<evidence type="ECO:0008006" key="3">
    <source>
        <dbReference type="Google" id="ProtNLM"/>
    </source>
</evidence>
<dbReference type="PANTHER" id="PTHR14614:SF132">
    <property type="entry name" value="PROTEIN-LYSINE METHYLTRANSFERASE C42C1.13"/>
    <property type="match status" value="1"/>
</dbReference>
<evidence type="ECO:0000256" key="1">
    <source>
        <dbReference type="SAM" id="MobiDB-lite"/>
    </source>
</evidence>
<dbReference type="Gene3D" id="3.40.50.150">
    <property type="entry name" value="Vaccinia Virus protein VP39"/>
    <property type="match status" value="1"/>
</dbReference>
<dbReference type="CDD" id="cd02440">
    <property type="entry name" value="AdoMet_MTases"/>
    <property type="match status" value="1"/>
</dbReference>
<protein>
    <recommendedName>
        <fullName evidence="3">Calmodulin-lysine N-methyltransferase</fullName>
    </recommendedName>
</protein>
<organism evidence="2">
    <name type="scientific">Eutreptiella gymnastica</name>
    <dbReference type="NCBI Taxonomy" id="73025"/>
    <lineage>
        <taxon>Eukaryota</taxon>
        <taxon>Discoba</taxon>
        <taxon>Euglenozoa</taxon>
        <taxon>Euglenida</taxon>
        <taxon>Spirocuta</taxon>
        <taxon>Euglenophyceae</taxon>
        <taxon>Eutreptiales</taxon>
        <taxon>Eutreptiaceae</taxon>
        <taxon>Eutreptiella</taxon>
    </lineage>
</organism>
<evidence type="ECO:0000313" key="2">
    <source>
        <dbReference type="EMBL" id="CAE0827449.1"/>
    </source>
</evidence>